<name>A0ABX4XJY5_9LIST</name>
<feature type="compositionally biased region" description="Basic and acidic residues" evidence="1">
    <location>
        <begin position="27"/>
        <end position="38"/>
    </location>
</feature>
<sequence>MPEYKLKWTEETLMTTVIEAATKEEAEKKFYDGDRGEPDWLDSNMLDDDLEIKELKEEE</sequence>
<organism evidence="2 3">
    <name type="scientific">Listeria newyorkensis</name>
    <dbReference type="NCBI Taxonomy" id="1497681"/>
    <lineage>
        <taxon>Bacteria</taxon>
        <taxon>Bacillati</taxon>
        <taxon>Bacillota</taxon>
        <taxon>Bacilli</taxon>
        <taxon>Bacillales</taxon>
        <taxon>Listeriaceae</taxon>
        <taxon>Listeria</taxon>
    </lineage>
</organism>
<evidence type="ECO:0000313" key="2">
    <source>
        <dbReference type="EMBL" id="PNP88951.1"/>
    </source>
</evidence>
<evidence type="ECO:0000313" key="3">
    <source>
        <dbReference type="Proteomes" id="UP000236500"/>
    </source>
</evidence>
<proteinExistence type="predicted"/>
<gene>
    <name evidence="2" type="ORF">BMT55_13855</name>
</gene>
<comment type="caution">
    <text evidence="2">The sequence shown here is derived from an EMBL/GenBank/DDBJ whole genome shotgun (WGS) entry which is preliminary data.</text>
</comment>
<dbReference type="Proteomes" id="UP000236500">
    <property type="component" value="Unassembled WGS sequence"/>
</dbReference>
<accession>A0ABX4XJY5</accession>
<reference evidence="2 3" key="1">
    <citation type="submission" date="2016-11" db="EMBL/GenBank/DDBJ databases">
        <title>Whole Genome Sequence of Listeria newyorkensis.</title>
        <authorList>
            <person name="Frink S."/>
            <person name="Morales C."/>
            <person name="Kiang D."/>
        </authorList>
    </citation>
    <scope>NUCLEOTIDE SEQUENCE [LARGE SCALE GENOMIC DNA]</scope>
    <source>
        <strain evidence="2 3">F1604011-044</strain>
    </source>
</reference>
<keyword evidence="3" id="KW-1185">Reference proteome</keyword>
<feature type="region of interest" description="Disordered" evidence="1">
    <location>
        <begin position="27"/>
        <end position="46"/>
    </location>
</feature>
<protein>
    <submittedName>
        <fullName evidence="2">Uncharacterized protein</fullName>
    </submittedName>
</protein>
<evidence type="ECO:0000256" key="1">
    <source>
        <dbReference type="SAM" id="MobiDB-lite"/>
    </source>
</evidence>
<dbReference type="RefSeq" id="WP_103035008.1">
    <property type="nucleotide sequence ID" value="NZ_MPDH01000020.1"/>
</dbReference>
<dbReference type="EMBL" id="MPDH01000020">
    <property type="protein sequence ID" value="PNP88951.1"/>
    <property type="molecule type" value="Genomic_DNA"/>
</dbReference>